<dbReference type="Pfam" id="PF01063">
    <property type="entry name" value="Aminotran_4"/>
    <property type="match status" value="1"/>
</dbReference>
<comment type="cofactor">
    <cofactor evidence="1 5">
        <name>pyridoxal 5'-phosphate</name>
        <dbReference type="ChEBI" id="CHEBI:597326"/>
    </cofactor>
</comment>
<dbReference type="Gene3D" id="3.20.10.10">
    <property type="entry name" value="D-amino Acid Aminotransferase, subunit A, domain 2"/>
    <property type="match status" value="1"/>
</dbReference>
<comment type="caution">
    <text evidence="6">The sequence shown here is derived from an EMBL/GenBank/DDBJ whole genome shotgun (WGS) entry which is preliminary data.</text>
</comment>
<dbReference type="AlphaFoldDB" id="A0A5D3YNM3"/>
<dbReference type="EMBL" id="VNHY01000001">
    <property type="protein sequence ID" value="TYP95282.1"/>
    <property type="molecule type" value="Genomic_DNA"/>
</dbReference>
<dbReference type="PANTHER" id="PTHR42743:SF2">
    <property type="entry name" value="AMINODEOXYCHORISMATE LYASE"/>
    <property type="match status" value="1"/>
</dbReference>
<dbReference type="Proteomes" id="UP000324595">
    <property type="component" value="Unassembled WGS sequence"/>
</dbReference>
<evidence type="ECO:0000256" key="5">
    <source>
        <dbReference type="RuleBase" id="RU004516"/>
    </source>
</evidence>
<evidence type="ECO:0000313" key="7">
    <source>
        <dbReference type="Proteomes" id="UP000324595"/>
    </source>
</evidence>
<dbReference type="GO" id="GO:0008153">
    <property type="term" value="P:4-aminobenzoate biosynthetic process"/>
    <property type="evidence" value="ECO:0007669"/>
    <property type="project" value="TreeGrafter"/>
</dbReference>
<dbReference type="SUPFAM" id="SSF56752">
    <property type="entry name" value="D-aminoacid aminotransferase-like PLP-dependent enzymes"/>
    <property type="match status" value="1"/>
</dbReference>
<evidence type="ECO:0000256" key="1">
    <source>
        <dbReference type="ARBA" id="ARBA00001933"/>
    </source>
</evidence>
<comment type="similarity">
    <text evidence="2 4">Belongs to the class-IV pyridoxal-phosphate-dependent aminotransferase family.</text>
</comment>
<dbReference type="GO" id="GO:0008696">
    <property type="term" value="F:4-amino-4-deoxychorismate lyase activity"/>
    <property type="evidence" value="ECO:0007669"/>
    <property type="project" value="TreeGrafter"/>
</dbReference>
<reference evidence="6 7" key="1">
    <citation type="submission" date="2019-07" db="EMBL/GenBank/DDBJ databases">
        <title>Genomic Encyclopedia of Archaeal and Bacterial Type Strains, Phase II (KMG-II): from individual species to whole genera.</title>
        <authorList>
            <person name="Goeker M."/>
        </authorList>
    </citation>
    <scope>NUCLEOTIDE SEQUENCE [LARGE SCALE GENOMIC DNA]</scope>
    <source>
        <strain evidence="6 7">DSM 21935</strain>
    </source>
</reference>
<dbReference type="GO" id="GO:0008483">
    <property type="term" value="F:transaminase activity"/>
    <property type="evidence" value="ECO:0007669"/>
    <property type="project" value="UniProtKB-KW"/>
</dbReference>
<keyword evidence="3 5" id="KW-0663">Pyridoxal phosphate</keyword>
<dbReference type="InterPro" id="IPR018300">
    <property type="entry name" value="Aminotrans_IV_CS"/>
</dbReference>
<dbReference type="InterPro" id="IPR043131">
    <property type="entry name" value="BCAT-like_N"/>
</dbReference>
<dbReference type="PROSITE" id="PS00770">
    <property type="entry name" value="AA_TRANSFER_CLASS_4"/>
    <property type="match status" value="1"/>
</dbReference>
<dbReference type="GO" id="GO:0005829">
    <property type="term" value="C:cytosol"/>
    <property type="evidence" value="ECO:0007669"/>
    <property type="project" value="TreeGrafter"/>
</dbReference>
<dbReference type="Gene3D" id="3.30.470.10">
    <property type="match status" value="1"/>
</dbReference>
<accession>A0A5D3YNM3</accession>
<dbReference type="CDD" id="cd00449">
    <property type="entry name" value="PLPDE_IV"/>
    <property type="match status" value="1"/>
</dbReference>
<proteinExistence type="inferred from homology"/>
<dbReference type="InterPro" id="IPR043132">
    <property type="entry name" value="BCAT-like_C"/>
</dbReference>
<evidence type="ECO:0000256" key="3">
    <source>
        <dbReference type="ARBA" id="ARBA00022898"/>
    </source>
</evidence>
<dbReference type="RefSeq" id="WP_148897957.1">
    <property type="nucleotide sequence ID" value="NZ_VNHY01000001.1"/>
</dbReference>
<dbReference type="InterPro" id="IPR036038">
    <property type="entry name" value="Aminotransferase-like"/>
</dbReference>
<evidence type="ECO:0000256" key="2">
    <source>
        <dbReference type="ARBA" id="ARBA00009320"/>
    </source>
</evidence>
<dbReference type="InterPro" id="IPR050571">
    <property type="entry name" value="Class-IV_PLP-Dep_Aminotrnsfr"/>
</dbReference>
<organism evidence="6 7">
    <name type="scientific">Fodinibius salinus</name>
    <dbReference type="NCBI Taxonomy" id="860790"/>
    <lineage>
        <taxon>Bacteria</taxon>
        <taxon>Pseudomonadati</taxon>
        <taxon>Balneolota</taxon>
        <taxon>Balneolia</taxon>
        <taxon>Balneolales</taxon>
        <taxon>Balneolaceae</taxon>
        <taxon>Fodinibius</taxon>
    </lineage>
</organism>
<dbReference type="InterPro" id="IPR001544">
    <property type="entry name" value="Aminotrans_IV"/>
</dbReference>
<evidence type="ECO:0000313" key="6">
    <source>
        <dbReference type="EMBL" id="TYP95282.1"/>
    </source>
</evidence>
<keyword evidence="7" id="KW-1185">Reference proteome</keyword>
<sequence length="291" mass="32736">MEDNSNLICFDGDIKPAGSPLAGAQSRGLMYGDGVFETFRTYGDKVLFLKKHLERLRGGLDELDIKHPEAVRTGQISDYIQTLKEQNDLAGKDAVIRLQVWREGARGYHPDDIEKSHFMISASSCPAGFKPIELATVETKRIPSQSLPSKYKFTNGINYILAAQQASRKGADDALMETLSGYVSETTIANIFWRKGSTIFTPSKECELLPGITRAIVMDIIRRHGKWNLEEDTYNIDHLADAEAVWVCNSVREIVAVQKINDETYNIDDPLLAELKDRFHDLVNKNLKPLY</sequence>
<keyword evidence="6" id="KW-0808">Transferase</keyword>
<dbReference type="OrthoDB" id="9805628at2"/>
<gene>
    <name evidence="6" type="ORF">LX73_0580</name>
</gene>
<keyword evidence="6" id="KW-0032">Aminotransferase</keyword>
<name>A0A5D3YNM3_9BACT</name>
<dbReference type="PANTHER" id="PTHR42743">
    <property type="entry name" value="AMINO-ACID AMINOTRANSFERASE"/>
    <property type="match status" value="1"/>
</dbReference>
<protein>
    <submittedName>
        <fullName evidence="6">Branched-chain amino acid aminotransferase</fullName>
    </submittedName>
</protein>
<evidence type="ECO:0000256" key="4">
    <source>
        <dbReference type="RuleBase" id="RU004106"/>
    </source>
</evidence>